<keyword evidence="2" id="KW-1003">Cell membrane</keyword>
<dbReference type="Proteomes" id="UP000182945">
    <property type="component" value="Chromosome"/>
</dbReference>
<feature type="domain" description="Putative Na+/H+ antiporter N-terminal" evidence="8">
    <location>
        <begin position="5"/>
        <end position="91"/>
    </location>
</feature>
<sequence>MILLNPVVLSVLTLTILCLCRIHVIFALLLAAIVGGLTANLSLSETITTLIGGMGGQAETALSYILLGFFAAMIAQSGITEILVQYLLRVMKEKKFLLIFLIAFLTCFSGTLIPVHIAFIPILIPPLIILFNHLKIDRRGIASALTFGLKTPYMVIPIGYGLIFHGIIAKEMESNGMPIAMSVIPLAMSIPAIGMIVGLLIAVLFTYKKPREYKDIDLSKTSSLPEEETAAGLEKQKTPRTTFEKRNHFFTIIAIVVAFVLQLTFESMVIGAIGGITVMFVTRVIFLESGEKVVQEGMVMMGVIAFIMLIASGYASVLKETGAVENFVNNATSWFGDSSQLVSAFVLLLVGLFITMGIGTSFGTIPIIAAVFVPLCATLGFSPLATCALIGTAGALGDAGSPASDSTLGPTAGLSVDGQHNHIWDTVVPTFIHYNIPLLIFGTLAAVIL</sequence>
<reference evidence="9 10" key="1">
    <citation type="submission" date="2016-11" db="EMBL/GenBank/DDBJ databases">
        <title>Complete genome sequencing of Virgibacillus halodenitrificans PDB-F2.</title>
        <authorList>
            <person name="Sun Z."/>
            <person name="Zhou Y."/>
            <person name="Li H."/>
        </authorList>
    </citation>
    <scope>NUCLEOTIDE SEQUENCE [LARGE SCALE GENOMIC DNA]</scope>
    <source>
        <strain evidence="9 10">PDB-F2</strain>
    </source>
</reference>
<accession>A0AAC9J1P8</accession>
<keyword evidence="5 6" id="KW-0472">Membrane</keyword>
<dbReference type="InterPro" id="IPR052576">
    <property type="entry name" value="AA_Transporter-Related"/>
</dbReference>
<keyword evidence="3 6" id="KW-0812">Transmembrane</keyword>
<dbReference type="RefSeq" id="WP_071649527.1">
    <property type="nucleotide sequence ID" value="NZ_CP017962.1"/>
</dbReference>
<evidence type="ECO:0000256" key="4">
    <source>
        <dbReference type="ARBA" id="ARBA00022989"/>
    </source>
</evidence>
<feature type="transmembrane region" description="Helical" evidence="6">
    <location>
        <begin position="7"/>
        <end position="34"/>
    </location>
</feature>
<dbReference type="InterPro" id="IPR018461">
    <property type="entry name" value="Na/H_Antiport_NhaC-like_C"/>
</dbReference>
<feature type="transmembrane region" description="Helical" evidence="6">
    <location>
        <begin position="298"/>
        <end position="318"/>
    </location>
</feature>
<dbReference type="EMBL" id="CP017962">
    <property type="protein sequence ID" value="APC49502.1"/>
    <property type="molecule type" value="Genomic_DNA"/>
</dbReference>
<evidence type="ECO:0000256" key="3">
    <source>
        <dbReference type="ARBA" id="ARBA00022692"/>
    </source>
</evidence>
<dbReference type="Pfam" id="PF03553">
    <property type="entry name" value="Na_H_antiporter"/>
    <property type="match status" value="1"/>
</dbReference>
<feature type="transmembrane region" description="Helical" evidence="6">
    <location>
        <begin position="247"/>
        <end position="263"/>
    </location>
</feature>
<dbReference type="Pfam" id="PF13726">
    <property type="entry name" value="Na_H_antiport_2"/>
    <property type="match status" value="1"/>
</dbReference>
<dbReference type="PANTHER" id="PTHR37821">
    <property type="entry name" value="AMINO ACID TRANSPORTER YUIF-RELATED"/>
    <property type="match status" value="1"/>
</dbReference>
<keyword evidence="4 6" id="KW-1133">Transmembrane helix</keyword>
<organism evidence="9 10">
    <name type="scientific">Virgibacillus halodenitrificans</name>
    <name type="common">Bacillus halodenitrificans</name>
    <dbReference type="NCBI Taxonomy" id="1482"/>
    <lineage>
        <taxon>Bacteria</taxon>
        <taxon>Bacillati</taxon>
        <taxon>Bacillota</taxon>
        <taxon>Bacilli</taxon>
        <taxon>Bacillales</taxon>
        <taxon>Bacillaceae</taxon>
        <taxon>Virgibacillus</taxon>
    </lineage>
</organism>
<feature type="transmembrane region" description="Helical" evidence="6">
    <location>
        <begin position="147"/>
        <end position="167"/>
    </location>
</feature>
<gene>
    <name evidence="9" type="ORF">BME96_15445</name>
</gene>
<feature type="transmembrane region" description="Helical" evidence="6">
    <location>
        <begin position="61"/>
        <end position="84"/>
    </location>
</feature>
<evidence type="ECO:0000313" key="9">
    <source>
        <dbReference type="EMBL" id="APC49502.1"/>
    </source>
</evidence>
<dbReference type="KEGG" id="vhl:BME96_15445"/>
<feature type="transmembrane region" description="Helical" evidence="6">
    <location>
        <begin position="269"/>
        <end position="286"/>
    </location>
</feature>
<evidence type="ECO:0000256" key="6">
    <source>
        <dbReference type="SAM" id="Phobius"/>
    </source>
</evidence>
<dbReference type="AlphaFoldDB" id="A0AAC9J1P8"/>
<dbReference type="GeneID" id="71515807"/>
<name>A0AAC9J1P8_VIRHA</name>
<evidence type="ECO:0000259" key="8">
    <source>
        <dbReference type="Pfam" id="PF13726"/>
    </source>
</evidence>
<protein>
    <submittedName>
        <fullName evidence="9">Sodium:proton antiporter</fullName>
    </submittedName>
</protein>
<feature type="domain" description="Na+/H+ antiporter NhaC-like C-terminal" evidence="7">
    <location>
        <begin position="145"/>
        <end position="442"/>
    </location>
</feature>
<evidence type="ECO:0000259" key="7">
    <source>
        <dbReference type="Pfam" id="PF03553"/>
    </source>
</evidence>
<feature type="transmembrane region" description="Helical" evidence="6">
    <location>
        <begin position="179"/>
        <end position="205"/>
    </location>
</feature>
<comment type="subcellular location">
    <subcellularLocation>
        <location evidence="1">Cell membrane</location>
        <topology evidence="1">Multi-pass membrane protein</topology>
    </subcellularLocation>
</comment>
<feature type="transmembrane region" description="Helical" evidence="6">
    <location>
        <begin position="338"/>
        <end position="358"/>
    </location>
</feature>
<evidence type="ECO:0000256" key="5">
    <source>
        <dbReference type="ARBA" id="ARBA00023136"/>
    </source>
</evidence>
<feature type="transmembrane region" description="Helical" evidence="6">
    <location>
        <begin position="96"/>
        <end position="113"/>
    </location>
</feature>
<evidence type="ECO:0000256" key="1">
    <source>
        <dbReference type="ARBA" id="ARBA00004651"/>
    </source>
</evidence>
<dbReference type="PANTHER" id="PTHR37821:SF1">
    <property type="entry name" value="AMINO ACID TRANSPORTER YUIF-RELATED"/>
    <property type="match status" value="1"/>
</dbReference>
<evidence type="ECO:0000313" key="10">
    <source>
        <dbReference type="Proteomes" id="UP000182945"/>
    </source>
</evidence>
<proteinExistence type="predicted"/>
<feature type="transmembrane region" description="Helical" evidence="6">
    <location>
        <begin position="365"/>
        <end position="391"/>
    </location>
</feature>
<feature type="transmembrane region" description="Helical" evidence="6">
    <location>
        <begin position="431"/>
        <end position="448"/>
    </location>
</feature>
<feature type="transmembrane region" description="Helical" evidence="6">
    <location>
        <begin position="119"/>
        <end position="135"/>
    </location>
</feature>
<dbReference type="GO" id="GO:0005886">
    <property type="term" value="C:plasma membrane"/>
    <property type="evidence" value="ECO:0007669"/>
    <property type="project" value="UniProtKB-SubCell"/>
</dbReference>
<evidence type="ECO:0000256" key="2">
    <source>
        <dbReference type="ARBA" id="ARBA00022475"/>
    </source>
</evidence>
<dbReference type="InterPro" id="IPR032813">
    <property type="entry name" value="Na_H_antiport_N"/>
</dbReference>